<dbReference type="EMBL" id="AAXF02000053">
    <property type="protein sequence ID" value="EDO09822.1"/>
    <property type="molecule type" value="Genomic_DNA"/>
</dbReference>
<reference evidence="1 2" key="1">
    <citation type="submission" date="2007-03" db="EMBL/GenBank/DDBJ databases">
        <authorList>
            <person name="Fulton L."/>
            <person name="Clifton S."/>
            <person name="Fulton B."/>
            <person name="Xu J."/>
            <person name="Minx P."/>
            <person name="Pepin K.H."/>
            <person name="Johnson M."/>
            <person name="Thiruvilangam P."/>
            <person name="Bhonagiri V."/>
            <person name="Nash W.E."/>
            <person name="Mardis E.R."/>
            <person name="Wilson R.K."/>
        </authorList>
    </citation>
    <scope>NUCLEOTIDE SEQUENCE [LARGE SCALE GENOMIC DNA]</scope>
    <source>
        <strain evidence="2">ATCC 8483 / DSM 1896 / JCM 5824 / BCRC 10623 / CCUG 4943 / NCTC 11153</strain>
    </source>
</reference>
<evidence type="ECO:0000313" key="1">
    <source>
        <dbReference type="EMBL" id="EDO09822.1"/>
    </source>
</evidence>
<evidence type="ECO:0000313" key="2">
    <source>
        <dbReference type="Proteomes" id="UP000005475"/>
    </source>
</evidence>
<comment type="caution">
    <text evidence="1">The sequence shown here is derived from an EMBL/GenBank/DDBJ whole genome shotgun (WGS) entry which is preliminary data.</text>
</comment>
<proteinExistence type="predicted"/>
<sequence>MKTSNYWTLPCKENQKQIPLPGNLKGTFNGQSPQSCVWKQERF</sequence>
<protein>
    <submittedName>
        <fullName evidence="1">Uncharacterized protein</fullName>
    </submittedName>
</protein>
<dbReference type="AlphaFoldDB" id="A0AAN3A4P6"/>
<name>A0AAN3A4P6_BACO1</name>
<dbReference type="Proteomes" id="UP000005475">
    <property type="component" value="Unassembled WGS sequence"/>
</dbReference>
<accession>A0AAN3A4P6</accession>
<gene>
    <name evidence="1" type="ORF">BACOVA_04199</name>
</gene>
<reference evidence="2" key="2">
    <citation type="submission" date="2007-04" db="EMBL/GenBank/DDBJ databases">
        <title>Draft genome sequence of Bacteroides ovatus (ATCC 8483).</title>
        <authorList>
            <person name="Sudarsanam P."/>
            <person name="Ley R."/>
            <person name="Guruge J."/>
            <person name="Turnbaugh P.J."/>
            <person name="Mahowald M."/>
            <person name="Liep D."/>
            <person name="Gordon J."/>
        </authorList>
    </citation>
    <scope>NUCLEOTIDE SEQUENCE [LARGE SCALE GENOMIC DNA]</scope>
    <source>
        <strain evidence="2">ATCC 8483 / DSM 1896 / JCM 5824 / BCRC 10623 / CCUG 4943 / NCTC 11153</strain>
    </source>
</reference>
<organism evidence="1 2">
    <name type="scientific">Bacteroides ovatus (strain ATCC 8483 / DSM 1896 / JCM 5824 / BCRC 10623 / CCUG 4943 / NCTC 11153)</name>
    <dbReference type="NCBI Taxonomy" id="411476"/>
    <lineage>
        <taxon>Bacteria</taxon>
        <taxon>Pseudomonadati</taxon>
        <taxon>Bacteroidota</taxon>
        <taxon>Bacteroidia</taxon>
        <taxon>Bacteroidales</taxon>
        <taxon>Bacteroidaceae</taxon>
        <taxon>Bacteroides</taxon>
    </lineage>
</organism>